<dbReference type="PRINTS" id="PR00313">
    <property type="entry name" value="CABNDNGRPT"/>
</dbReference>
<dbReference type="InterPro" id="IPR050557">
    <property type="entry name" value="RTX_toxin/Mannuronan_C5-epim"/>
</dbReference>
<proteinExistence type="predicted"/>
<dbReference type="InterPro" id="IPR011049">
    <property type="entry name" value="Serralysin-like_metalloprot_C"/>
</dbReference>
<dbReference type="Gene3D" id="2.150.10.10">
    <property type="entry name" value="Serralysin-like metalloprotease, C-terminal"/>
    <property type="match status" value="3"/>
</dbReference>
<evidence type="ECO:0000256" key="2">
    <source>
        <dbReference type="ARBA" id="ARBA00022525"/>
    </source>
</evidence>
<dbReference type="EMBL" id="JBHUEY010000006">
    <property type="protein sequence ID" value="MFD1785204.1"/>
    <property type="molecule type" value="Genomic_DNA"/>
</dbReference>
<dbReference type="RefSeq" id="WP_377282157.1">
    <property type="nucleotide sequence ID" value="NZ_JBHRSI010000005.1"/>
</dbReference>
<dbReference type="SUPFAM" id="SSF51120">
    <property type="entry name" value="beta-Roll"/>
    <property type="match status" value="1"/>
</dbReference>
<comment type="subcellular location">
    <subcellularLocation>
        <location evidence="1">Secreted</location>
    </subcellularLocation>
</comment>
<accession>A0ABW4N510</accession>
<evidence type="ECO:0000313" key="3">
    <source>
        <dbReference type="EMBL" id="MFD1785204.1"/>
    </source>
</evidence>
<keyword evidence="4" id="KW-1185">Reference proteome</keyword>
<dbReference type="InterPro" id="IPR001343">
    <property type="entry name" value="Hemolysn_Ca-bd"/>
</dbReference>
<comment type="caution">
    <text evidence="3">The sequence shown here is derived from an EMBL/GenBank/DDBJ whole genome shotgun (WGS) entry which is preliminary data.</text>
</comment>
<dbReference type="PANTHER" id="PTHR38340:SF1">
    <property type="entry name" value="S-LAYER PROTEIN"/>
    <property type="match status" value="1"/>
</dbReference>
<gene>
    <name evidence="3" type="ORF">ACFSC0_17520</name>
</gene>
<dbReference type="PANTHER" id="PTHR38340">
    <property type="entry name" value="S-LAYER PROTEIN"/>
    <property type="match status" value="1"/>
</dbReference>
<organism evidence="3 4">
    <name type="scientific">Phenylobacterium terrae</name>
    <dbReference type="NCBI Taxonomy" id="2665495"/>
    <lineage>
        <taxon>Bacteria</taxon>
        <taxon>Pseudomonadati</taxon>
        <taxon>Pseudomonadota</taxon>
        <taxon>Alphaproteobacteria</taxon>
        <taxon>Caulobacterales</taxon>
        <taxon>Caulobacteraceae</taxon>
        <taxon>Phenylobacterium</taxon>
    </lineage>
</organism>
<sequence>MPAPTAYTFYGVVEDDYLEDSDQFIRIDPEAFGYVGGQTVSGDLTLVGGAAAVWDASLTPTGERFAHFGDFSEVFFFFEQPDTGDWSEEDFTTPLSLTAHGDERPLEQFRANLFHASEPDGETLRFDMHLYGGARFTDDNDNQARIYGAWVPNNVTPELVYGTNASQTLVADGEVSLVWGRGGNDFIFVDSGLAFAWGMQGNDRLIGGMLRDYLNGGLGNDTLTGGLGDDDLFGEEHNDRLIGGGGNDFMDGGLGDDWLEGGLGSDNLRSGGGLDTLLGGLDRDILISGSGFTDQTGAILRARSDGGAGDDHILAISYAQLTGGAGADVFEVGQGAYGLNAVVITDFKPGTDKLIVYAGEGGRYDTPEEMLAAARQVGANVVFDFFPEFIADAPPLVLQNVKLSQLSAGDFLSPG</sequence>
<evidence type="ECO:0000256" key="1">
    <source>
        <dbReference type="ARBA" id="ARBA00004613"/>
    </source>
</evidence>
<dbReference type="Proteomes" id="UP001597237">
    <property type="component" value="Unassembled WGS sequence"/>
</dbReference>
<dbReference type="Pfam" id="PF00353">
    <property type="entry name" value="HemolysinCabind"/>
    <property type="match status" value="3"/>
</dbReference>
<reference evidence="4" key="1">
    <citation type="journal article" date="2019" name="Int. J. Syst. Evol. Microbiol.">
        <title>The Global Catalogue of Microorganisms (GCM) 10K type strain sequencing project: providing services to taxonomists for standard genome sequencing and annotation.</title>
        <authorList>
            <consortium name="The Broad Institute Genomics Platform"/>
            <consortium name="The Broad Institute Genome Sequencing Center for Infectious Disease"/>
            <person name="Wu L."/>
            <person name="Ma J."/>
        </authorList>
    </citation>
    <scope>NUCLEOTIDE SEQUENCE [LARGE SCALE GENOMIC DNA]</scope>
    <source>
        <strain evidence="4">DFY28</strain>
    </source>
</reference>
<protein>
    <submittedName>
        <fullName evidence="3">Calcium-binding protein</fullName>
    </submittedName>
</protein>
<evidence type="ECO:0000313" key="4">
    <source>
        <dbReference type="Proteomes" id="UP001597237"/>
    </source>
</evidence>
<name>A0ABW4N510_9CAUL</name>
<keyword evidence="2" id="KW-0964">Secreted</keyword>